<accession>A0AAV0F9C0</accession>
<dbReference type="SUPFAM" id="SSF56672">
    <property type="entry name" value="DNA/RNA polymerases"/>
    <property type="match status" value="1"/>
</dbReference>
<evidence type="ECO:0000313" key="2">
    <source>
        <dbReference type="EMBL" id="CAH9132091.1"/>
    </source>
</evidence>
<sequence>MGCKWIFRIKRLPNGNIDRYKARLVAKGFHQRPGVDYTGTFSPVIKPTTIRLVLSLAVIRGWTLRQIDVNNAFLQSHLYDDVFMLQPPGFVDPNKPNHICRLRKALYGLKKTPRAWYQELKHFLLDLGFLNSKLPGFH</sequence>
<dbReference type="Proteomes" id="UP001152523">
    <property type="component" value="Unassembled WGS sequence"/>
</dbReference>
<keyword evidence="3" id="KW-1185">Reference proteome</keyword>
<organism evidence="2 3">
    <name type="scientific">Cuscuta epithymum</name>
    <dbReference type="NCBI Taxonomy" id="186058"/>
    <lineage>
        <taxon>Eukaryota</taxon>
        <taxon>Viridiplantae</taxon>
        <taxon>Streptophyta</taxon>
        <taxon>Embryophyta</taxon>
        <taxon>Tracheophyta</taxon>
        <taxon>Spermatophyta</taxon>
        <taxon>Magnoliopsida</taxon>
        <taxon>eudicotyledons</taxon>
        <taxon>Gunneridae</taxon>
        <taxon>Pentapetalae</taxon>
        <taxon>asterids</taxon>
        <taxon>lamiids</taxon>
        <taxon>Solanales</taxon>
        <taxon>Convolvulaceae</taxon>
        <taxon>Cuscuteae</taxon>
        <taxon>Cuscuta</taxon>
        <taxon>Cuscuta subgen. Cuscuta</taxon>
    </lineage>
</organism>
<feature type="domain" description="Reverse transcriptase Ty1/copia-type" evidence="1">
    <location>
        <begin position="2"/>
        <end position="132"/>
    </location>
</feature>
<reference evidence="2" key="1">
    <citation type="submission" date="2022-07" db="EMBL/GenBank/DDBJ databases">
        <authorList>
            <person name="Macas J."/>
            <person name="Novak P."/>
            <person name="Neumann P."/>
        </authorList>
    </citation>
    <scope>NUCLEOTIDE SEQUENCE</scope>
</reference>
<evidence type="ECO:0000259" key="1">
    <source>
        <dbReference type="Pfam" id="PF07727"/>
    </source>
</evidence>
<dbReference type="InterPro" id="IPR013103">
    <property type="entry name" value="RVT_2"/>
</dbReference>
<evidence type="ECO:0000313" key="3">
    <source>
        <dbReference type="Proteomes" id="UP001152523"/>
    </source>
</evidence>
<gene>
    <name evidence="2" type="ORF">CEPIT_LOCUS31896</name>
</gene>
<protein>
    <recommendedName>
        <fullName evidence="1">Reverse transcriptase Ty1/copia-type domain-containing protein</fullName>
    </recommendedName>
</protein>
<proteinExistence type="predicted"/>
<name>A0AAV0F9C0_9ASTE</name>
<dbReference type="AlphaFoldDB" id="A0AAV0F9C0"/>
<comment type="caution">
    <text evidence="2">The sequence shown here is derived from an EMBL/GenBank/DDBJ whole genome shotgun (WGS) entry which is preliminary data.</text>
</comment>
<dbReference type="Pfam" id="PF07727">
    <property type="entry name" value="RVT_2"/>
    <property type="match status" value="1"/>
</dbReference>
<dbReference type="InterPro" id="IPR043502">
    <property type="entry name" value="DNA/RNA_pol_sf"/>
</dbReference>
<dbReference type="EMBL" id="CAMAPF010000967">
    <property type="protein sequence ID" value="CAH9132091.1"/>
    <property type="molecule type" value="Genomic_DNA"/>
</dbReference>